<keyword evidence="3" id="KW-0547">Nucleotide-binding</keyword>
<feature type="domain" description="ABC transporter" evidence="5">
    <location>
        <begin position="2"/>
        <end position="232"/>
    </location>
</feature>
<evidence type="ECO:0000313" key="7">
    <source>
        <dbReference type="Proteomes" id="UP000235731"/>
    </source>
</evidence>
<keyword evidence="4 6" id="KW-0067">ATP-binding</keyword>
<dbReference type="InterPro" id="IPR050153">
    <property type="entry name" value="Metal_Ion_Import_ABC"/>
</dbReference>
<reference evidence="6 7" key="1">
    <citation type="submission" date="2018-01" db="EMBL/GenBank/DDBJ databases">
        <title>Metagenomic assembled genomes from two thermal pools in the Uzon Caldera, Kamchatka, Russia.</title>
        <authorList>
            <person name="Wilkins L."/>
            <person name="Ettinger C."/>
        </authorList>
    </citation>
    <scope>NUCLEOTIDE SEQUENCE [LARGE SCALE GENOMIC DNA]</scope>
    <source>
        <strain evidence="6">ZAV-15</strain>
    </source>
</reference>
<dbReference type="GO" id="GO:0005524">
    <property type="term" value="F:ATP binding"/>
    <property type="evidence" value="ECO:0007669"/>
    <property type="project" value="UniProtKB-KW"/>
</dbReference>
<dbReference type="Gene3D" id="3.40.50.300">
    <property type="entry name" value="P-loop containing nucleotide triphosphate hydrolases"/>
    <property type="match status" value="1"/>
</dbReference>
<protein>
    <submittedName>
        <fullName evidence="6">Zinc ABC transporter ATP-binding protein</fullName>
    </submittedName>
</protein>
<dbReference type="EMBL" id="PNIE01000001">
    <property type="protein sequence ID" value="PMP64686.1"/>
    <property type="molecule type" value="Genomic_DNA"/>
</dbReference>
<dbReference type="SUPFAM" id="SSF52540">
    <property type="entry name" value="P-loop containing nucleoside triphosphate hydrolases"/>
    <property type="match status" value="1"/>
</dbReference>
<organism evidence="6 7">
    <name type="scientific">Caldimicrobium thiodismutans</name>
    <dbReference type="NCBI Taxonomy" id="1653476"/>
    <lineage>
        <taxon>Bacteria</taxon>
        <taxon>Pseudomonadati</taxon>
        <taxon>Thermodesulfobacteriota</taxon>
        <taxon>Thermodesulfobacteria</taxon>
        <taxon>Thermodesulfobacteriales</taxon>
        <taxon>Thermodesulfobacteriaceae</taxon>
        <taxon>Caldimicrobium</taxon>
    </lineage>
</organism>
<evidence type="ECO:0000256" key="2">
    <source>
        <dbReference type="ARBA" id="ARBA00022448"/>
    </source>
</evidence>
<comment type="similarity">
    <text evidence="1">Belongs to the ABC transporter superfamily.</text>
</comment>
<proteinExistence type="inferred from homology"/>
<gene>
    <name evidence="6" type="ORF">C0197_00045</name>
</gene>
<sequence>MIQVENLSFFQNGKKILEDISLKVEKGDFLAIIGPNGGGKTTLIKCLLGFIKPQKGKIYLWGKELSNFKDWHLIGYVPQRAGKDLNPMFPLTLKEFLHLPSLLYKKNLDENYLEELLEIFGLTELLERRITSFSFGQLQRTYIARALSLKPEVLILDEPSVGLDFISQKNFYEILSNFHQKGLTIILVTHETWLLTKEVNKVACLNQRLYFHGAHEDFCIFSEKDLAGFYFHKIEHTHW</sequence>
<dbReference type="SMART" id="SM00382">
    <property type="entry name" value="AAA"/>
    <property type="match status" value="1"/>
</dbReference>
<dbReference type="InterPro" id="IPR027417">
    <property type="entry name" value="P-loop_NTPase"/>
</dbReference>
<dbReference type="Pfam" id="PF00005">
    <property type="entry name" value="ABC_tran"/>
    <property type="match status" value="1"/>
</dbReference>
<dbReference type="Proteomes" id="UP000235731">
    <property type="component" value="Unassembled WGS sequence"/>
</dbReference>
<accession>A0A2N7PLN3</accession>
<evidence type="ECO:0000259" key="5">
    <source>
        <dbReference type="PROSITE" id="PS50893"/>
    </source>
</evidence>
<dbReference type="InterPro" id="IPR003593">
    <property type="entry name" value="AAA+_ATPase"/>
</dbReference>
<evidence type="ECO:0000256" key="4">
    <source>
        <dbReference type="ARBA" id="ARBA00022840"/>
    </source>
</evidence>
<dbReference type="CDD" id="cd03235">
    <property type="entry name" value="ABC_Metallic_Cations"/>
    <property type="match status" value="1"/>
</dbReference>
<dbReference type="InterPro" id="IPR003439">
    <property type="entry name" value="ABC_transporter-like_ATP-bd"/>
</dbReference>
<keyword evidence="2" id="KW-0813">Transport</keyword>
<dbReference type="AlphaFoldDB" id="A0A2N7PLN3"/>
<comment type="caution">
    <text evidence="6">The sequence shown here is derived from an EMBL/GenBank/DDBJ whole genome shotgun (WGS) entry which is preliminary data.</text>
</comment>
<evidence type="ECO:0000313" key="6">
    <source>
        <dbReference type="EMBL" id="PMP64686.1"/>
    </source>
</evidence>
<evidence type="ECO:0000256" key="1">
    <source>
        <dbReference type="ARBA" id="ARBA00005417"/>
    </source>
</evidence>
<evidence type="ECO:0000256" key="3">
    <source>
        <dbReference type="ARBA" id="ARBA00022741"/>
    </source>
</evidence>
<name>A0A2N7PLN3_9BACT</name>
<dbReference type="PANTHER" id="PTHR42734:SF17">
    <property type="entry name" value="METAL TRANSPORT SYSTEM ATP-BINDING PROTEIN TM_0124-RELATED"/>
    <property type="match status" value="1"/>
</dbReference>
<dbReference type="PANTHER" id="PTHR42734">
    <property type="entry name" value="METAL TRANSPORT SYSTEM ATP-BINDING PROTEIN TM_0124-RELATED"/>
    <property type="match status" value="1"/>
</dbReference>
<dbReference type="GO" id="GO:0016887">
    <property type="term" value="F:ATP hydrolysis activity"/>
    <property type="evidence" value="ECO:0007669"/>
    <property type="project" value="InterPro"/>
</dbReference>
<dbReference type="PROSITE" id="PS50893">
    <property type="entry name" value="ABC_TRANSPORTER_2"/>
    <property type="match status" value="1"/>
</dbReference>